<organism evidence="1 2">
    <name type="scientific">Cotesia congregata filamentous virus 1</name>
    <dbReference type="NCBI Taxonomy" id="3064291"/>
    <lineage>
        <taxon>Viruses</taxon>
        <taxon>Viruses incertae sedis</taxon>
        <taxon>Naldaviricetes</taxon>
        <taxon>Lefavirales</taxon>
        <taxon>Filamentoviridae</taxon>
        <taxon>Betafilamentovirus</taxon>
        <taxon>Betafilamentovirus cocongregatae</taxon>
    </lineage>
</organism>
<comment type="caution">
    <text evidence="1">The sequence shown here is derived from an EMBL/GenBank/DDBJ whole genome shotgun (WGS) entry which is preliminary data.</text>
</comment>
<keyword evidence="2" id="KW-1185">Reference proteome</keyword>
<protein>
    <submittedName>
        <fullName evidence="1">Uncharacterized protein</fullName>
    </submittedName>
</protein>
<dbReference type="Proteomes" id="UP001642380">
    <property type="component" value="Unassembled WGS sequence"/>
</dbReference>
<dbReference type="EMBL" id="CAUOPR010000001">
    <property type="protein sequence ID" value="CAJ2002065.1"/>
    <property type="molecule type" value="Genomic_DNA"/>
</dbReference>
<accession>A0ABC8QMT0</accession>
<gene>
    <name evidence="1" type="ORF">CCFV1_ORF019</name>
</gene>
<evidence type="ECO:0000313" key="2">
    <source>
        <dbReference type="Proteomes" id="UP001642380"/>
    </source>
</evidence>
<proteinExistence type="predicted"/>
<evidence type="ECO:0000313" key="1">
    <source>
        <dbReference type="EMBL" id="CAJ2002065.1"/>
    </source>
</evidence>
<sequence length="338" mass="39111">MSINICLTNHRTFINGTMADAQRAYQEMNVFSDELFDTKLLIGKEMVAGWLSSIENNSIANQNYACVNCTYEQFKVCLYRGMNKFIYTFASVDFIETLLHAHLLPTTHNGATQNIVLRVIVEPTLVDYPFNFQLLADSYVPAGAVIPHAVMTSRLGLVKTFSCLLHGVEFCIPEILLYFTTVNKNIYTTTPYMWSTTFHHDSVIYINNALYRENMLWNVMFRWAHKEYIQPLYLYHSYVQPPNPELDVFEILKLDYIKNLFVLHGKPQINFFISPNKNEIEFKDYGVFDLIDAVGEKKINLPITIGKLTFNTTMLIENTDARHFCELSTALFNDYVFL</sequence>
<reference evidence="1 2" key="1">
    <citation type="submission" date="2024-01" db="EMBL/GenBank/DDBJ databases">
        <authorList>
            <person name="Guinet B."/>
        </authorList>
    </citation>
    <scope>NUCLEOTIDE SEQUENCE [LARGE SCALE GENOMIC DNA]</scope>
</reference>
<name>A0ABC8QMT0_9VIRU</name>